<dbReference type="FunFam" id="2.40.110.10:FF:000002">
    <property type="entry name" value="Acyl-CoA dehydrogenase fadE12"/>
    <property type="match status" value="1"/>
</dbReference>
<dbReference type="SUPFAM" id="SSF47203">
    <property type="entry name" value="Acyl-CoA dehydrogenase C-terminal domain-like"/>
    <property type="match status" value="1"/>
</dbReference>
<comment type="caution">
    <text evidence="14">The sequence shown here is derived from an EMBL/GenBank/DDBJ whole genome shotgun (WGS) entry which is preliminary data.</text>
</comment>
<evidence type="ECO:0000256" key="1">
    <source>
        <dbReference type="ARBA" id="ARBA00001974"/>
    </source>
</evidence>
<gene>
    <name evidence="14" type="ORF">Wenmar_01268</name>
</gene>
<dbReference type="RefSeq" id="WP_018303329.1">
    <property type="nucleotide sequence ID" value="NZ_KB902294.1"/>
</dbReference>
<evidence type="ECO:0000256" key="5">
    <source>
        <dbReference type="ARBA" id="ARBA00023002"/>
    </source>
</evidence>
<dbReference type="GO" id="GO:0003995">
    <property type="term" value="F:acyl-CoA dehydrogenase activity"/>
    <property type="evidence" value="ECO:0007669"/>
    <property type="project" value="TreeGrafter"/>
</dbReference>
<comment type="similarity">
    <text evidence="2 10">Belongs to the acyl-CoA dehydrogenase family.</text>
</comment>
<evidence type="ECO:0000256" key="9">
    <source>
        <dbReference type="ARBA" id="ARBA00075603"/>
    </source>
</evidence>
<dbReference type="SUPFAM" id="SSF56645">
    <property type="entry name" value="Acyl-CoA dehydrogenase NM domain-like"/>
    <property type="match status" value="1"/>
</dbReference>
<keyword evidence="3 10" id="KW-0285">Flavoprotein</keyword>
<evidence type="ECO:0000313" key="14">
    <source>
        <dbReference type="EMBL" id="KIQ70124.1"/>
    </source>
</evidence>
<feature type="domain" description="Acyl-CoA dehydrogenase/oxidase N-terminal" evidence="13">
    <location>
        <begin position="7"/>
        <end position="118"/>
    </location>
</feature>
<evidence type="ECO:0000256" key="2">
    <source>
        <dbReference type="ARBA" id="ARBA00009347"/>
    </source>
</evidence>
<dbReference type="PANTHER" id="PTHR48083">
    <property type="entry name" value="MEDIUM-CHAIN SPECIFIC ACYL-COA DEHYDROGENASE, MITOCHONDRIAL-RELATED"/>
    <property type="match status" value="1"/>
</dbReference>
<evidence type="ECO:0000259" key="11">
    <source>
        <dbReference type="Pfam" id="PF00441"/>
    </source>
</evidence>
<evidence type="ECO:0000256" key="3">
    <source>
        <dbReference type="ARBA" id="ARBA00022630"/>
    </source>
</evidence>
<evidence type="ECO:0000259" key="12">
    <source>
        <dbReference type="Pfam" id="PF02770"/>
    </source>
</evidence>
<evidence type="ECO:0000256" key="6">
    <source>
        <dbReference type="ARBA" id="ARBA00052938"/>
    </source>
</evidence>
<evidence type="ECO:0000259" key="13">
    <source>
        <dbReference type="Pfam" id="PF02771"/>
    </source>
</evidence>
<evidence type="ECO:0000313" key="15">
    <source>
        <dbReference type="Proteomes" id="UP000035100"/>
    </source>
</evidence>
<dbReference type="PATRIC" id="fig|1123501.6.peg.1352"/>
<dbReference type="InterPro" id="IPR037069">
    <property type="entry name" value="AcylCoA_DH/ox_N_sf"/>
</dbReference>
<keyword evidence="5 10" id="KW-0560">Oxidoreductase</keyword>
<dbReference type="AlphaFoldDB" id="A0A0D0Q6S3"/>
<dbReference type="Pfam" id="PF02770">
    <property type="entry name" value="Acyl-CoA_dh_M"/>
    <property type="match status" value="1"/>
</dbReference>
<dbReference type="Proteomes" id="UP000035100">
    <property type="component" value="Unassembled WGS sequence"/>
</dbReference>
<organism evidence="14 15">
    <name type="scientific">Wenxinia marina DSM 24838</name>
    <dbReference type="NCBI Taxonomy" id="1123501"/>
    <lineage>
        <taxon>Bacteria</taxon>
        <taxon>Pseudomonadati</taxon>
        <taxon>Pseudomonadota</taxon>
        <taxon>Alphaproteobacteria</taxon>
        <taxon>Rhodobacterales</taxon>
        <taxon>Roseobacteraceae</taxon>
        <taxon>Wenxinia</taxon>
    </lineage>
</organism>
<reference evidence="14 15" key="1">
    <citation type="submission" date="2013-01" db="EMBL/GenBank/DDBJ databases">
        <authorList>
            <person name="Fiebig A."/>
            <person name="Goeker M."/>
            <person name="Klenk H.-P.P."/>
        </authorList>
    </citation>
    <scope>NUCLEOTIDE SEQUENCE [LARGE SCALE GENOMIC DNA]</scope>
    <source>
        <strain evidence="14 15">DSM 24838</strain>
    </source>
</reference>
<dbReference type="InterPro" id="IPR036250">
    <property type="entry name" value="AcylCo_DH-like_C"/>
</dbReference>
<dbReference type="InterPro" id="IPR006091">
    <property type="entry name" value="Acyl-CoA_Oxase/DH_mid-dom"/>
</dbReference>
<evidence type="ECO:0000256" key="10">
    <source>
        <dbReference type="RuleBase" id="RU362125"/>
    </source>
</evidence>
<keyword evidence="15" id="KW-1185">Reference proteome</keyword>
<dbReference type="eggNOG" id="COG1960">
    <property type="taxonomic scope" value="Bacteria"/>
</dbReference>
<dbReference type="InterPro" id="IPR013786">
    <property type="entry name" value="AcylCoA_DH/ox_N"/>
</dbReference>
<dbReference type="EC" id="3.13.1.4" evidence="7"/>
<dbReference type="Pfam" id="PF02771">
    <property type="entry name" value="Acyl-CoA_dh_N"/>
    <property type="match status" value="1"/>
</dbReference>
<dbReference type="EMBL" id="AONG01000007">
    <property type="protein sequence ID" value="KIQ70124.1"/>
    <property type="molecule type" value="Genomic_DNA"/>
</dbReference>
<dbReference type="STRING" id="1123501.Wenmar_01268"/>
<comment type="cofactor">
    <cofactor evidence="1 10">
        <name>FAD</name>
        <dbReference type="ChEBI" id="CHEBI:57692"/>
    </cofactor>
</comment>
<dbReference type="FunFam" id="1.20.140.10:FF:000004">
    <property type="entry name" value="Acyl-CoA dehydrogenase FadE25"/>
    <property type="match status" value="1"/>
</dbReference>
<dbReference type="OrthoDB" id="9775090at2"/>
<keyword evidence="4 10" id="KW-0274">FAD</keyword>
<dbReference type="GO" id="GO:0050660">
    <property type="term" value="F:flavin adenine dinucleotide binding"/>
    <property type="evidence" value="ECO:0007669"/>
    <property type="project" value="InterPro"/>
</dbReference>
<dbReference type="Gene3D" id="1.20.140.10">
    <property type="entry name" value="Butyryl-CoA Dehydrogenase, subunit A, domain 3"/>
    <property type="match status" value="1"/>
</dbReference>
<dbReference type="Gene3D" id="1.10.540.10">
    <property type="entry name" value="Acyl-CoA dehydrogenase/oxidase, N-terminal domain"/>
    <property type="match status" value="1"/>
</dbReference>
<evidence type="ECO:0000256" key="4">
    <source>
        <dbReference type="ARBA" id="ARBA00022827"/>
    </source>
</evidence>
<evidence type="ECO:0000256" key="8">
    <source>
        <dbReference type="ARBA" id="ARBA00068311"/>
    </source>
</evidence>
<dbReference type="Gene3D" id="2.40.110.10">
    <property type="entry name" value="Butyryl-CoA Dehydrogenase, subunit A, domain 2"/>
    <property type="match status" value="1"/>
</dbReference>
<feature type="domain" description="Acyl-CoA oxidase/dehydrogenase middle" evidence="12">
    <location>
        <begin position="131"/>
        <end position="207"/>
    </location>
</feature>
<accession>A0A0D0Q6S3</accession>
<sequence length="392" mass="43592">MSDWPLSDELVMVRDTARRFMRQDVKPAEDQVEHDAIHLPDHLLLPLQKKAKDIGIWCIRSPTEYGGAGLSLLGQAVVAEETARCRMGAYIPACGAIGFDVPNTVFEWGTPHQIEKYARPGVFEGRKVFTAVTEPTGGSDPARSIRTRAERQGDHYVLNGTKMWISGIQHATWGMVFARTGEQGDRGGISAFIVELDTPGVSTRRIPVLRAYSPFEITFQNAKIPVENLLGEEGKGFAVFSKWTTEGRIPYAAGTLGVAQEALEMAIEWVKHRETFKTKLADKQAIQWMVADSEMELQAARMLVYKAAMVHETGGDLRYWSSMAKVTATETAFRVVDRCVQMFGALGVAEEMPLERWFRELRVKRVGEGPSEVQRMVVARSLLKSRSSADAG</sequence>
<feature type="domain" description="Acyl-CoA dehydrogenase/oxidase C-terminal" evidence="11">
    <location>
        <begin position="234"/>
        <end position="383"/>
    </location>
</feature>
<dbReference type="InterPro" id="IPR046373">
    <property type="entry name" value="Acyl-CoA_Oxase/DH_mid-dom_sf"/>
</dbReference>
<dbReference type="GO" id="GO:0033539">
    <property type="term" value="P:fatty acid beta-oxidation using acyl-CoA dehydrogenase"/>
    <property type="evidence" value="ECO:0007669"/>
    <property type="project" value="TreeGrafter"/>
</dbReference>
<dbReference type="InterPro" id="IPR050741">
    <property type="entry name" value="Acyl-CoA_dehydrogenase"/>
</dbReference>
<dbReference type="Pfam" id="PF00441">
    <property type="entry name" value="Acyl-CoA_dh_1"/>
    <property type="match status" value="1"/>
</dbReference>
<dbReference type="InterPro" id="IPR009100">
    <property type="entry name" value="AcylCoA_DH/oxidase_NM_dom_sf"/>
</dbReference>
<dbReference type="InterPro" id="IPR009075">
    <property type="entry name" value="AcylCo_DH/oxidase_C"/>
</dbReference>
<protein>
    <recommendedName>
        <fullName evidence="8">3-sulfinopropanoyl-CoA desulfinase</fullName>
        <ecNumber evidence="7">3.13.1.4</ecNumber>
    </recommendedName>
    <alternativeName>
        <fullName evidence="9">3-sulfinopropionyl coenzyme A desulfinase</fullName>
    </alternativeName>
</protein>
<name>A0A0D0Q6S3_9RHOB</name>
<dbReference type="PANTHER" id="PTHR48083:SF2">
    <property type="entry name" value="MEDIUM-CHAIN SPECIFIC ACYL-COA DEHYDROGENASE, MITOCHONDRIAL"/>
    <property type="match status" value="1"/>
</dbReference>
<evidence type="ECO:0000256" key="7">
    <source>
        <dbReference type="ARBA" id="ARBA00066461"/>
    </source>
</evidence>
<comment type="catalytic activity">
    <reaction evidence="6">
        <text>3-sulfinopropanoyl-CoA + H2O = propanoyl-CoA + sulfite + H(+)</text>
        <dbReference type="Rhea" id="RHEA:41624"/>
        <dbReference type="ChEBI" id="CHEBI:15377"/>
        <dbReference type="ChEBI" id="CHEBI:15378"/>
        <dbReference type="ChEBI" id="CHEBI:17359"/>
        <dbReference type="ChEBI" id="CHEBI:57392"/>
        <dbReference type="ChEBI" id="CHEBI:78349"/>
        <dbReference type="EC" id="3.13.1.4"/>
    </reaction>
    <physiologicalReaction direction="left-to-right" evidence="6">
        <dbReference type="Rhea" id="RHEA:41625"/>
    </physiologicalReaction>
</comment>
<dbReference type="GO" id="GO:0005737">
    <property type="term" value="C:cytoplasm"/>
    <property type="evidence" value="ECO:0007669"/>
    <property type="project" value="TreeGrafter"/>
</dbReference>
<proteinExistence type="inferred from homology"/>